<organism evidence="7 8">
    <name type="scientific">Anguilla anguilla</name>
    <name type="common">European freshwater eel</name>
    <name type="synonym">Muraena anguilla</name>
    <dbReference type="NCBI Taxonomy" id="7936"/>
    <lineage>
        <taxon>Eukaryota</taxon>
        <taxon>Metazoa</taxon>
        <taxon>Chordata</taxon>
        <taxon>Craniata</taxon>
        <taxon>Vertebrata</taxon>
        <taxon>Euteleostomi</taxon>
        <taxon>Actinopterygii</taxon>
        <taxon>Neopterygii</taxon>
        <taxon>Teleostei</taxon>
        <taxon>Anguilliformes</taxon>
        <taxon>Anguillidae</taxon>
        <taxon>Anguilla</taxon>
    </lineage>
</organism>
<evidence type="ECO:0000313" key="7">
    <source>
        <dbReference type="EMBL" id="KAG5833831.1"/>
    </source>
</evidence>
<reference evidence="7" key="1">
    <citation type="submission" date="2021-01" db="EMBL/GenBank/DDBJ databases">
        <title>A chromosome-scale assembly of European eel, Anguilla anguilla.</title>
        <authorList>
            <person name="Henkel C."/>
            <person name="Jong-Raadsen S.A."/>
            <person name="Dufour S."/>
            <person name="Weltzien F.-A."/>
            <person name="Palstra A.P."/>
            <person name="Pelster B."/>
            <person name="Spaink H.P."/>
            <person name="Van Den Thillart G.E."/>
            <person name="Jansen H."/>
            <person name="Zahm M."/>
            <person name="Klopp C."/>
            <person name="Cedric C."/>
            <person name="Louis A."/>
            <person name="Berthelot C."/>
            <person name="Parey E."/>
            <person name="Roest Crollius H."/>
            <person name="Montfort J."/>
            <person name="Robinson-Rechavi M."/>
            <person name="Bucao C."/>
            <person name="Bouchez O."/>
            <person name="Gislard M."/>
            <person name="Lluch J."/>
            <person name="Milhes M."/>
            <person name="Lampietro C."/>
            <person name="Lopez Roques C."/>
            <person name="Donnadieu C."/>
            <person name="Braasch I."/>
            <person name="Desvignes T."/>
            <person name="Postlethwait J."/>
            <person name="Bobe J."/>
            <person name="Guiguen Y."/>
            <person name="Dirks R."/>
        </authorList>
    </citation>
    <scope>NUCLEOTIDE SEQUENCE</scope>
    <source>
        <strain evidence="7">Tag_6206</strain>
        <tissue evidence="7">Liver</tissue>
    </source>
</reference>
<keyword evidence="8" id="KW-1185">Reference proteome</keyword>
<dbReference type="GO" id="GO:0050786">
    <property type="term" value="F:RAGE receptor binding"/>
    <property type="evidence" value="ECO:0007669"/>
    <property type="project" value="TreeGrafter"/>
</dbReference>
<accession>A0A9D3RKH3</accession>
<keyword evidence="4" id="KW-0106">Calcium</keyword>
<dbReference type="EMBL" id="JAFIRN010000016">
    <property type="protein sequence ID" value="KAG5833831.1"/>
    <property type="molecule type" value="Genomic_DNA"/>
</dbReference>
<evidence type="ECO:0000256" key="2">
    <source>
        <dbReference type="ARBA" id="ARBA00022723"/>
    </source>
</evidence>
<dbReference type="InterPro" id="IPR001751">
    <property type="entry name" value="S100/CaBP7/8-like_CS"/>
</dbReference>
<dbReference type="GO" id="GO:0044548">
    <property type="term" value="F:S100 protein binding"/>
    <property type="evidence" value="ECO:0007669"/>
    <property type="project" value="TreeGrafter"/>
</dbReference>
<dbReference type="SUPFAM" id="SSF47473">
    <property type="entry name" value="EF-hand"/>
    <property type="match status" value="1"/>
</dbReference>
<dbReference type="PROSITE" id="PS00303">
    <property type="entry name" value="S100_CABP"/>
    <property type="match status" value="1"/>
</dbReference>
<evidence type="ECO:0000256" key="3">
    <source>
        <dbReference type="ARBA" id="ARBA00022737"/>
    </source>
</evidence>
<evidence type="ECO:0000313" key="8">
    <source>
        <dbReference type="Proteomes" id="UP001044222"/>
    </source>
</evidence>
<proteinExistence type="inferred from homology"/>
<comment type="caution">
    <text evidence="7">The sequence shown here is derived from an EMBL/GenBank/DDBJ whole genome shotgun (WGS) entry which is preliminary data.</text>
</comment>
<comment type="similarity">
    <text evidence="1">Belongs to the S-100 family.</text>
</comment>
<dbReference type="InterPro" id="IPR013787">
    <property type="entry name" value="S100_Ca-bd_sub"/>
</dbReference>
<evidence type="ECO:0000259" key="6">
    <source>
        <dbReference type="SMART" id="SM01394"/>
    </source>
</evidence>
<dbReference type="InterPro" id="IPR002048">
    <property type="entry name" value="EF_hand_dom"/>
</dbReference>
<dbReference type="GO" id="GO:0008284">
    <property type="term" value="P:positive regulation of cell population proliferation"/>
    <property type="evidence" value="ECO:0007669"/>
    <property type="project" value="TreeGrafter"/>
</dbReference>
<dbReference type="GO" id="GO:0043123">
    <property type="term" value="P:positive regulation of canonical NF-kappaB signal transduction"/>
    <property type="evidence" value="ECO:0007669"/>
    <property type="project" value="TreeGrafter"/>
</dbReference>
<evidence type="ECO:0000259" key="5">
    <source>
        <dbReference type="SMART" id="SM00054"/>
    </source>
</evidence>
<dbReference type="Proteomes" id="UP001044222">
    <property type="component" value="Chromosome 16"/>
</dbReference>
<keyword evidence="2" id="KW-0479">Metal-binding</keyword>
<dbReference type="Pfam" id="PF01023">
    <property type="entry name" value="S_100"/>
    <property type="match status" value="1"/>
</dbReference>
<dbReference type="Gene3D" id="1.10.238.10">
    <property type="entry name" value="EF-hand"/>
    <property type="match status" value="1"/>
</dbReference>
<dbReference type="InterPro" id="IPR011992">
    <property type="entry name" value="EF-hand-dom_pair"/>
</dbReference>
<keyword evidence="3" id="KW-0677">Repeat</keyword>
<name>A0A9D3RKH3_ANGAN</name>
<evidence type="ECO:0000256" key="4">
    <source>
        <dbReference type="ARBA" id="ARBA00022837"/>
    </source>
</evidence>
<feature type="domain" description="S100/CaBP-9k-type calcium binding subdomain" evidence="6">
    <location>
        <begin position="32"/>
        <end position="74"/>
    </location>
</feature>
<dbReference type="PANTHER" id="PTHR11639">
    <property type="entry name" value="S100 CALCIUM-BINDING PROTEIN"/>
    <property type="match status" value="1"/>
</dbReference>
<dbReference type="AlphaFoldDB" id="A0A9D3RKH3"/>
<dbReference type="GO" id="GO:0005615">
    <property type="term" value="C:extracellular space"/>
    <property type="evidence" value="ECO:0007669"/>
    <property type="project" value="TreeGrafter"/>
</dbReference>
<gene>
    <name evidence="7" type="ORF">ANANG_G00280050</name>
</gene>
<dbReference type="GO" id="GO:0005634">
    <property type="term" value="C:nucleus"/>
    <property type="evidence" value="ECO:0007669"/>
    <property type="project" value="TreeGrafter"/>
</dbReference>
<feature type="domain" description="EF-hand" evidence="5">
    <location>
        <begin position="81"/>
        <end position="109"/>
    </location>
</feature>
<dbReference type="PANTHER" id="PTHR11639:SF141">
    <property type="entry name" value="PROTEIN S100-B"/>
    <property type="match status" value="1"/>
</dbReference>
<sequence length="123" mass="14399">MMYSLHTGTPNMKYWCSFNLSSLHCRLKMTDLENSLETIIEVFHKYAEKEGDKNKLKKSELKDLINNELSAFLGHVKDQATMDSLMETLDTDGDSECDFQEFMTFITMVIICCHDFFEHHEDE</sequence>
<dbReference type="SMART" id="SM00054">
    <property type="entry name" value="EFh"/>
    <property type="match status" value="1"/>
</dbReference>
<dbReference type="GO" id="GO:0048306">
    <property type="term" value="F:calcium-dependent protein binding"/>
    <property type="evidence" value="ECO:0007669"/>
    <property type="project" value="TreeGrafter"/>
</dbReference>
<protein>
    <recommendedName>
        <fullName evidence="9">S100/CaBP-9k-type calcium binding subdomain domain-containing protein</fullName>
    </recommendedName>
</protein>
<evidence type="ECO:0008006" key="9">
    <source>
        <dbReference type="Google" id="ProtNLM"/>
    </source>
</evidence>
<dbReference type="SMART" id="SM01394">
    <property type="entry name" value="S_100"/>
    <property type="match status" value="1"/>
</dbReference>
<dbReference type="GO" id="GO:0005737">
    <property type="term" value="C:cytoplasm"/>
    <property type="evidence" value="ECO:0007669"/>
    <property type="project" value="TreeGrafter"/>
</dbReference>
<evidence type="ECO:0000256" key="1">
    <source>
        <dbReference type="ARBA" id="ARBA00007323"/>
    </source>
</evidence>
<dbReference type="GO" id="GO:0005509">
    <property type="term" value="F:calcium ion binding"/>
    <property type="evidence" value="ECO:0007669"/>
    <property type="project" value="InterPro"/>
</dbReference>
<dbReference type="FunFam" id="1.10.238.10:FF:000044">
    <property type="entry name" value="Protein S100"/>
    <property type="match status" value="1"/>
</dbReference>